<comment type="caution">
    <text evidence="1">The sequence shown here is derived from an EMBL/GenBank/DDBJ whole genome shotgun (WGS) entry which is preliminary data.</text>
</comment>
<dbReference type="Proteomes" id="UP001277183">
    <property type="component" value="Unassembled WGS sequence"/>
</dbReference>
<reference evidence="2" key="2">
    <citation type="submission" date="2023-11" db="EMBL/GenBank/DDBJ databases">
        <title>WGS of Aeromonas in Northern Israel.</title>
        <authorList>
            <person name="Hershko Y."/>
        </authorList>
    </citation>
    <scope>NUCLEOTIDE SEQUENCE</scope>
    <source>
        <strain evidence="2">77416</strain>
    </source>
</reference>
<protein>
    <submittedName>
        <fullName evidence="1">Uncharacterized protein</fullName>
    </submittedName>
</protein>
<reference evidence="1" key="1">
    <citation type="submission" date="2021-07" db="EMBL/GenBank/DDBJ databases">
        <title>Draft genome sequence of carbapenem-resistant Aeromonas spp. in Japan.</title>
        <authorList>
            <person name="Maehana S."/>
            <person name="Suzuki M."/>
            <person name="Kitasato H."/>
        </authorList>
    </citation>
    <scope>NUCLEOTIDE SEQUENCE</scope>
    <source>
        <strain evidence="1">KAM351</strain>
    </source>
</reference>
<evidence type="ECO:0000313" key="1">
    <source>
        <dbReference type="EMBL" id="GJA62111.1"/>
    </source>
</evidence>
<dbReference type="EMBL" id="BPNN01000006">
    <property type="protein sequence ID" value="GJA62111.1"/>
    <property type="molecule type" value="Genomic_DNA"/>
</dbReference>
<dbReference type="AlphaFoldDB" id="A0AA37CVZ0"/>
<evidence type="ECO:0000313" key="2">
    <source>
        <dbReference type="EMBL" id="MDX7722750.1"/>
    </source>
</evidence>
<evidence type="ECO:0000313" key="3">
    <source>
        <dbReference type="Proteomes" id="UP000886934"/>
    </source>
</evidence>
<sequence>MVNCNFNLNGINPHSMQETFSILKTMRHAVGSAADFISNKYVTHQTDSSGSINKHGVSISQEAFVLRLESLCDSRVYGIENAVRDALFFFENNFRKHGLSFPHVKLIDEKEINLVIDNESLVLDVALFGDHSFSYYVKFKDSDVEHWEDLHITDSLPPRVYDLLRLK</sequence>
<dbReference type="EMBL" id="JAWZVU010000168">
    <property type="protein sequence ID" value="MDX7722750.1"/>
    <property type="molecule type" value="Genomic_DNA"/>
</dbReference>
<organism evidence="1 3">
    <name type="scientific">Aeromonas caviae</name>
    <name type="common">Aeromonas punctata</name>
    <dbReference type="NCBI Taxonomy" id="648"/>
    <lineage>
        <taxon>Bacteria</taxon>
        <taxon>Pseudomonadati</taxon>
        <taxon>Pseudomonadota</taxon>
        <taxon>Gammaproteobacteria</taxon>
        <taxon>Aeromonadales</taxon>
        <taxon>Aeromonadaceae</taxon>
        <taxon>Aeromonas</taxon>
    </lineage>
</organism>
<dbReference type="Proteomes" id="UP000886934">
    <property type="component" value="Unassembled WGS sequence"/>
</dbReference>
<gene>
    <name evidence="1" type="ORF">KAM351_07220</name>
    <name evidence="2" type="ORF">SJS77_20285</name>
</gene>
<accession>A0AA37CVZ0</accession>
<dbReference type="RefSeq" id="WP_223924765.1">
    <property type="nucleotide sequence ID" value="NZ_BPND01000166.1"/>
</dbReference>
<proteinExistence type="predicted"/>
<name>A0AA37CVZ0_AERCA</name>